<evidence type="ECO:0000313" key="2">
    <source>
        <dbReference type="Proteomes" id="UP000182835"/>
    </source>
</evidence>
<evidence type="ECO:0000313" key="1">
    <source>
        <dbReference type="EMBL" id="OJG14861.1"/>
    </source>
</evidence>
<dbReference type="Proteomes" id="UP000182835">
    <property type="component" value="Unassembled WGS sequence"/>
</dbReference>
<dbReference type="AlphaFoldDB" id="A0A1L8R549"/>
<protein>
    <submittedName>
        <fullName evidence="1">Uncharacterized protein</fullName>
    </submittedName>
</protein>
<reference evidence="1 2" key="1">
    <citation type="submission" date="2014-12" db="EMBL/GenBank/DDBJ databases">
        <title>Draft genome sequences of 29 type strains of Enterococci.</title>
        <authorList>
            <person name="Zhong Z."/>
            <person name="Sun Z."/>
            <person name="Liu W."/>
            <person name="Zhang W."/>
            <person name="Zhang H."/>
        </authorList>
    </citation>
    <scope>NUCLEOTIDE SEQUENCE [LARGE SCALE GENOMIC DNA]</scope>
    <source>
        <strain evidence="1 2">DSM 21207</strain>
    </source>
</reference>
<dbReference type="EMBL" id="JXKG01000013">
    <property type="protein sequence ID" value="OJG14861.1"/>
    <property type="molecule type" value="Genomic_DNA"/>
</dbReference>
<accession>A0A1L8R549</accession>
<gene>
    <name evidence="1" type="ORF">RU96_GL000615</name>
</gene>
<organism evidence="1 2">
    <name type="scientific">Enterococcus canintestini</name>
    <dbReference type="NCBI Taxonomy" id="317010"/>
    <lineage>
        <taxon>Bacteria</taxon>
        <taxon>Bacillati</taxon>
        <taxon>Bacillota</taxon>
        <taxon>Bacilli</taxon>
        <taxon>Lactobacillales</taxon>
        <taxon>Enterococcaceae</taxon>
        <taxon>Enterococcus</taxon>
    </lineage>
</organism>
<proteinExistence type="predicted"/>
<sequence>MKTMGKYEAFKMVANSHTEEGETFGAEEAFQYFETLEANGEVLLIDGDLL</sequence>
<name>A0A1L8R549_9ENTE</name>
<comment type="caution">
    <text evidence="1">The sequence shown here is derived from an EMBL/GenBank/DDBJ whole genome shotgun (WGS) entry which is preliminary data.</text>
</comment>